<accession>A0A7C0X9G7</accession>
<dbReference type="GO" id="GO:0006654">
    <property type="term" value="P:phosphatidic acid biosynthetic process"/>
    <property type="evidence" value="ECO:0007669"/>
    <property type="project" value="TreeGrafter"/>
</dbReference>
<keyword evidence="2 4" id="KW-0012">Acyltransferase</keyword>
<dbReference type="CDD" id="cd07989">
    <property type="entry name" value="LPLAT_AGPAT-like"/>
    <property type="match status" value="1"/>
</dbReference>
<dbReference type="Pfam" id="PF01553">
    <property type="entry name" value="Acyltransferase"/>
    <property type="match status" value="1"/>
</dbReference>
<name>A0A7C0X9G7_UNCW3</name>
<organism evidence="4">
    <name type="scientific">candidate division WOR-3 bacterium</name>
    <dbReference type="NCBI Taxonomy" id="2052148"/>
    <lineage>
        <taxon>Bacteria</taxon>
        <taxon>Bacteria division WOR-3</taxon>
    </lineage>
</organism>
<gene>
    <name evidence="4" type="ORF">ENG67_04130</name>
</gene>
<dbReference type="GO" id="GO:0003841">
    <property type="term" value="F:1-acylglycerol-3-phosphate O-acyltransferase activity"/>
    <property type="evidence" value="ECO:0007669"/>
    <property type="project" value="TreeGrafter"/>
</dbReference>
<feature type="domain" description="Phospholipid/glycerol acyltransferase" evidence="3">
    <location>
        <begin position="36"/>
        <end position="149"/>
    </location>
</feature>
<dbReference type="PANTHER" id="PTHR10434">
    <property type="entry name" value="1-ACYL-SN-GLYCEROL-3-PHOSPHATE ACYLTRANSFERASE"/>
    <property type="match status" value="1"/>
</dbReference>
<evidence type="ECO:0000259" key="3">
    <source>
        <dbReference type="SMART" id="SM00563"/>
    </source>
</evidence>
<dbReference type="SUPFAM" id="SSF69593">
    <property type="entry name" value="Glycerol-3-phosphate (1)-acyltransferase"/>
    <property type="match status" value="1"/>
</dbReference>
<feature type="non-terminal residue" evidence="4">
    <location>
        <position position="181"/>
    </location>
</feature>
<dbReference type="Proteomes" id="UP000885931">
    <property type="component" value="Unassembled WGS sequence"/>
</dbReference>
<sequence length="181" mass="20729">MSLKWRTSTFLLLGLLRLLFGFRIIGEEKVPRTGKLIICPNHRSYWDPPLVGAATPREVFFLAKEELFHFKPFAWLIRFFNAIPIRREAGGKGAIKTALRLLEEGKAIVIFPEGTRNRTEKPFLPFRHGASLLASLSGAPLQPAFIKGAESRTYQWLLREREVSVRYGDPIYPDMYPQGKE</sequence>
<dbReference type="EMBL" id="DRBW01000166">
    <property type="protein sequence ID" value="HDM90381.1"/>
    <property type="molecule type" value="Genomic_DNA"/>
</dbReference>
<dbReference type="InterPro" id="IPR002123">
    <property type="entry name" value="Plipid/glycerol_acylTrfase"/>
</dbReference>
<evidence type="ECO:0000256" key="2">
    <source>
        <dbReference type="ARBA" id="ARBA00023315"/>
    </source>
</evidence>
<evidence type="ECO:0000313" key="4">
    <source>
        <dbReference type="EMBL" id="HDM90381.1"/>
    </source>
</evidence>
<comment type="caution">
    <text evidence="4">The sequence shown here is derived from an EMBL/GenBank/DDBJ whole genome shotgun (WGS) entry which is preliminary data.</text>
</comment>
<evidence type="ECO:0000256" key="1">
    <source>
        <dbReference type="ARBA" id="ARBA00022679"/>
    </source>
</evidence>
<reference evidence="4" key="1">
    <citation type="journal article" date="2020" name="mSystems">
        <title>Genome- and Community-Level Interaction Insights into Carbon Utilization and Element Cycling Functions of Hydrothermarchaeota in Hydrothermal Sediment.</title>
        <authorList>
            <person name="Zhou Z."/>
            <person name="Liu Y."/>
            <person name="Xu W."/>
            <person name="Pan J."/>
            <person name="Luo Z.H."/>
            <person name="Li M."/>
        </authorList>
    </citation>
    <scope>NUCLEOTIDE SEQUENCE [LARGE SCALE GENOMIC DNA]</scope>
    <source>
        <strain evidence="4">HyVt-237</strain>
    </source>
</reference>
<proteinExistence type="predicted"/>
<protein>
    <submittedName>
        <fullName evidence="4">1-acyl-sn-glycerol-3-phosphate acyltransferase</fullName>
    </submittedName>
</protein>
<dbReference type="PANTHER" id="PTHR10434:SF11">
    <property type="entry name" value="1-ACYL-SN-GLYCEROL-3-PHOSPHATE ACYLTRANSFERASE"/>
    <property type="match status" value="1"/>
</dbReference>
<dbReference type="AlphaFoldDB" id="A0A7C0X9G7"/>
<keyword evidence="1" id="KW-0808">Transferase</keyword>
<dbReference type="SMART" id="SM00563">
    <property type="entry name" value="PlsC"/>
    <property type="match status" value="1"/>
</dbReference>